<dbReference type="GO" id="GO:0006412">
    <property type="term" value="P:translation"/>
    <property type="evidence" value="ECO:0007669"/>
    <property type="project" value="UniProtKB-KW"/>
</dbReference>
<dbReference type="AlphaFoldDB" id="A0A3D4S468"/>
<dbReference type="Pfam" id="PF04073">
    <property type="entry name" value="tRNA_edit"/>
    <property type="match status" value="1"/>
</dbReference>
<protein>
    <recommendedName>
        <fullName evidence="4">Cys-tRNA(Pro)/Cys-tRNA(Cys) deacylase</fullName>
        <ecNumber evidence="4">4.2.-.-</ecNumber>
    </recommendedName>
</protein>
<comment type="similarity">
    <text evidence="1 4">Belongs to the prolyl-tRNA editing family. YbaK/EbsC subfamily.</text>
</comment>
<evidence type="ECO:0000256" key="4">
    <source>
        <dbReference type="PIRNR" id="PIRNR006181"/>
    </source>
</evidence>
<evidence type="ECO:0000313" key="7">
    <source>
        <dbReference type="Proteomes" id="UP000262195"/>
    </source>
</evidence>
<dbReference type="Proteomes" id="UP000262195">
    <property type="component" value="Unassembled WGS sequence"/>
</dbReference>
<accession>A0A3D4S468</accession>
<evidence type="ECO:0000259" key="5">
    <source>
        <dbReference type="Pfam" id="PF04073"/>
    </source>
</evidence>
<proteinExistence type="inferred from homology"/>
<dbReference type="STRING" id="1121105.GCA_000421665_00010"/>
<dbReference type="PIRSF" id="PIRSF006181">
    <property type="entry name" value="EbsC_YbaK"/>
    <property type="match status" value="1"/>
</dbReference>
<dbReference type="Gene3D" id="3.90.960.10">
    <property type="entry name" value="YbaK/aminoacyl-tRNA synthetase-associated domain"/>
    <property type="match status" value="1"/>
</dbReference>
<feature type="domain" description="YbaK/aminoacyl-tRNA synthetase-associated" evidence="5">
    <location>
        <begin position="45"/>
        <end position="154"/>
    </location>
</feature>
<organism evidence="6 7">
    <name type="scientific">Bavariicoccus seileri</name>
    <dbReference type="NCBI Taxonomy" id="549685"/>
    <lineage>
        <taxon>Bacteria</taxon>
        <taxon>Bacillati</taxon>
        <taxon>Bacillota</taxon>
        <taxon>Bacilli</taxon>
        <taxon>Lactobacillales</taxon>
        <taxon>Enterococcaceae</taxon>
        <taxon>Bavariicoccus</taxon>
    </lineage>
</organism>
<dbReference type="SUPFAM" id="SSF55826">
    <property type="entry name" value="YbaK/ProRS associated domain"/>
    <property type="match status" value="1"/>
</dbReference>
<dbReference type="InterPro" id="IPR004369">
    <property type="entry name" value="Prolyl-tRNA_editing_YbaK/EbsC"/>
</dbReference>
<name>A0A3D4S468_9ENTE</name>
<dbReference type="GO" id="GO:0002161">
    <property type="term" value="F:aminoacyl-tRNA deacylase activity"/>
    <property type="evidence" value="ECO:0007669"/>
    <property type="project" value="InterPro"/>
</dbReference>
<sequence length="166" mass="18080">MSKKNKRSKVSKTNAMRFLDNLGISYVTHQYEFDPDNVGAGSVIAETGLDPNNVFKTLVLRTSDDSYLVCVIPGLSTLDLKKVAQVTGHKSVHMIHVKELEPLTGYKRGGCSPFGLKHSFPIVLSSQAKSVDSLIVSGGKRGVQIELSVSDFLKSANLEEVNDITQ</sequence>
<dbReference type="EMBL" id="DQHO01000013">
    <property type="protein sequence ID" value="HCS93426.1"/>
    <property type="molecule type" value="Genomic_DNA"/>
</dbReference>
<dbReference type="NCBIfam" id="TIGR00011">
    <property type="entry name" value="YbaK_EbsC"/>
    <property type="match status" value="1"/>
</dbReference>
<evidence type="ECO:0000256" key="1">
    <source>
        <dbReference type="ARBA" id="ARBA00009798"/>
    </source>
</evidence>
<dbReference type="InterPro" id="IPR007214">
    <property type="entry name" value="YbaK/aa-tRNA-synth-assoc-dom"/>
</dbReference>
<comment type="caution">
    <text evidence="6">The sequence shown here is derived from an EMBL/GenBank/DDBJ whole genome shotgun (WGS) entry which is preliminary data.</text>
</comment>
<evidence type="ECO:0000256" key="3">
    <source>
        <dbReference type="ARBA" id="ARBA00023239"/>
    </source>
</evidence>
<keyword evidence="2 4" id="KW-0648">Protein biosynthesis</keyword>
<evidence type="ECO:0000313" key="6">
    <source>
        <dbReference type="EMBL" id="HCS93426.1"/>
    </source>
</evidence>
<dbReference type="EC" id="4.2.-.-" evidence="4"/>
<evidence type="ECO:0000256" key="2">
    <source>
        <dbReference type="ARBA" id="ARBA00022917"/>
    </source>
</evidence>
<keyword evidence="3 4" id="KW-0456">Lyase</keyword>
<dbReference type="GO" id="GO:0016829">
    <property type="term" value="F:lyase activity"/>
    <property type="evidence" value="ECO:0007669"/>
    <property type="project" value="UniProtKB-KW"/>
</dbReference>
<reference evidence="6 7" key="1">
    <citation type="journal article" date="2018" name="Nat. Biotechnol.">
        <title>A standardized bacterial taxonomy based on genome phylogeny substantially revises the tree of life.</title>
        <authorList>
            <person name="Parks D.H."/>
            <person name="Chuvochina M."/>
            <person name="Waite D.W."/>
            <person name="Rinke C."/>
            <person name="Skarshewski A."/>
            <person name="Chaumeil P.A."/>
            <person name="Hugenholtz P."/>
        </authorList>
    </citation>
    <scope>NUCLEOTIDE SEQUENCE [LARGE SCALE GENOMIC DNA]</scope>
    <source>
        <strain evidence="6">UBA11306</strain>
    </source>
</reference>
<dbReference type="PANTHER" id="PTHR30411">
    <property type="entry name" value="CYTOPLASMIC PROTEIN"/>
    <property type="match status" value="1"/>
</dbReference>
<gene>
    <name evidence="6" type="primary">ybaK</name>
    <name evidence="6" type="ORF">DIW15_01800</name>
</gene>
<dbReference type="PANTHER" id="PTHR30411:SF0">
    <property type="entry name" value="CYS-TRNA(PRO)_CYS-TRNA(CYS) DEACYLASE YBAK"/>
    <property type="match status" value="1"/>
</dbReference>
<dbReference type="InterPro" id="IPR036754">
    <property type="entry name" value="YbaK/aa-tRNA-synt-asso_dom_sf"/>
</dbReference>
<dbReference type="CDD" id="cd00002">
    <property type="entry name" value="YbaK_deacylase"/>
    <property type="match status" value="1"/>
</dbReference>